<feature type="transmembrane region" description="Helical" evidence="7">
    <location>
        <begin position="46"/>
        <end position="64"/>
    </location>
</feature>
<dbReference type="PANTHER" id="PTHR30188">
    <property type="entry name" value="ABC TRANSPORTER PERMEASE PROTEIN-RELATED"/>
    <property type="match status" value="1"/>
</dbReference>
<keyword evidence="5 7" id="KW-1133">Transmembrane helix</keyword>
<comment type="similarity">
    <text evidence="2 7">Belongs to the MlaE permease family.</text>
</comment>
<gene>
    <name evidence="8" type="ORF">SAMN06265182_1396</name>
</gene>
<dbReference type="OrthoDB" id="9810518at2"/>
<feature type="transmembrane region" description="Helical" evidence="7">
    <location>
        <begin position="159"/>
        <end position="177"/>
    </location>
</feature>
<dbReference type="InterPro" id="IPR030802">
    <property type="entry name" value="Permease_MalE"/>
</dbReference>
<dbReference type="GO" id="GO:0005548">
    <property type="term" value="F:phospholipid transporter activity"/>
    <property type="evidence" value="ECO:0007669"/>
    <property type="project" value="TreeGrafter"/>
</dbReference>
<proteinExistence type="inferred from homology"/>
<dbReference type="RefSeq" id="WP_097000561.1">
    <property type="nucleotide sequence ID" value="NZ_OBEI01000005.1"/>
</dbReference>
<evidence type="ECO:0000256" key="3">
    <source>
        <dbReference type="ARBA" id="ARBA00022448"/>
    </source>
</evidence>
<evidence type="ECO:0000256" key="2">
    <source>
        <dbReference type="ARBA" id="ARBA00007556"/>
    </source>
</evidence>
<feature type="transmembrane region" description="Helical" evidence="7">
    <location>
        <begin position="76"/>
        <end position="99"/>
    </location>
</feature>
<dbReference type="Pfam" id="PF02405">
    <property type="entry name" value="MlaE"/>
    <property type="match status" value="1"/>
</dbReference>
<keyword evidence="4 7" id="KW-0812">Transmembrane</keyword>
<dbReference type="AlphaFoldDB" id="A0A285NLH0"/>
<dbReference type="GO" id="GO:0043190">
    <property type="term" value="C:ATP-binding cassette (ABC) transporter complex"/>
    <property type="evidence" value="ECO:0007669"/>
    <property type="project" value="InterPro"/>
</dbReference>
<feature type="transmembrane region" description="Helical" evidence="7">
    <location>
        <begin position="197"/>
        <end position="214"/>
    </location>
</feature>
<dbReference type="Proteomes" id="UP000219036">
    <property type="component" value="Unassembled WGS sequence"/>
</dbReference>
<comment type="subcellular location">
    <subcellularLocation>
        <location evidence="1">Membrane</location>
        <topology evidence="1">Multi-pass membrane protein</topology>
    </subcellularLocation>
</comment>
<feature type="transmembrane region" description="Helical" evidence="7">
    <location>
        <begin position="7"/>
        <end position="26"/>
    </location>
</feature>
<protein>
    <submittedName>
        <fullName evidence="8">Phospholipid/cholesterol/gamma-HCH transport system permease protein</fullName>
    </submittedName>
</protein>
<evidence type="ECO:0000256" key="6">
    <source>
        <dbReference type="ARBA" id="ARBA00023136"/>
    </source>
</evidence>
<evidence type="ECO:0000256" key="4">
    <source>
        <dbReference type="ARBA" id="ARBA00022692"/>
    </source>
</evidence>
<reference evidence="9" key="1">
    <citation type="submission" date="2017-09" db="EMBL/GenBank/DDBJ databases">
        <authorList>
            <person name="Varghese N."/>
            <person name="Submissions S."/>
        </authorList>
    </citation>
    <scope>NUCLEOTIDE SEQUENCE [LARGE SCALE GENOMIC DNA]</scope>
    <source>
        <strain evidence="9">DSM 15103</strain>
    </source>
</reference>
<name>A0A285NLH0_9AQUI</name>
<evidence type="ECO:0000256" key="5">
    <source>
        <dbReference type="ARBA" id="ARBA00022989"/>
    </source>
</evidence>
<evidence type="ECO:0000313" key="9">
    <source>
        <dbReference type="Proteomes" id="UP000219036"/>
    </source>
</evidence>
<accession>A0A285NLH0</accession>
<keyword evidence="9" id="KW-1185">Reference proteome</keyword>
<keyword evidence="3" id="KW-0813">Transport</keyword>
<dbReference type="EMBL" id="OBEI01000005">
    <property type="protein sequence ID" value="SNZ08716.1"/>
    <property type="molecule type" value="Genomic_DNA"/>
</dbReference>
<sequence>MEKIRRFIEHVGAATILFLQTVLIAVKNPPKLKHIFKYMEEIGVTAAPLIAITGFFTGGVLVVETYPTFHKFNAEFLIGALVSLSLARELSPVLVALLVTARSGSAMAANIGTMRITEQIDALEVMAVNPLRYLIAPRLIAALIMVPALTILSYSSGLLGGYFVGTYLYSINPYLFVEKMKDLTELHDIFGGLYKSAAFSVVITVVACYFGYITKGGAEGVGRSTTTAVVVASVLILILDYFLTALIY</sequence>
<dbReference type="NCBIfam" id="TIGR00056">
    <property type="entry name" value="MlaE family lipid ABC transporter permease subunit"/>
    <property type="match status" value="1"/>
</dbReference>
<evidence type="ECO:0000313" key="8">
    <source>
        <dbReference type="EMBL" id="SNZ08716.1"/>
    </source>
</evidence>
<keyword evidence="6 7" id="KW-0472">Membrane</keyword>
<feature type="transmembrane region" description="Helical" evidence="7">
    <location>
        <begin position="226"/>
        <end position="247"/>
    </location>
</feature>
<evidence type="ECO:0000256" key="1">
    <source>
        <dbReference type="ARBA" id="ARBA00004141"/>
    </source>
</evidence>
<evidence type="ECO:0000256" key="7">
    <source>
        <dbReference type="RuleBase" id="RU362044"/>
    </source>
</evidence>
<dbReference type="InterPro" id="IPR003453">
    <property type="entry name" value="ABC_MlaE_roteobac"/>
</dbReference>
<dbReference type="PANTHER" id="PTHR30188:SF4">
    <property type="entry name" value="PROTEIN TRIGALACTOSYLDIACYLGLYCEROL 1, CHLOROPLASTIC"/>
    <property type="match status" value="1"/>
</dbReference>
<organism evidence="8 9">
    <name type="scientific">Persephonella hydrogeniphila</name>
    <dbReference type="NCBI Taxonomy" id="198703"/>
    <lineage>
        <taxon>Bacteria</taxon>
        <taxon>Pseudomonadati</taxon>
        <taxon>Aquificota</taxon>
        <taxon>Aquificia</taxon>
        <taxon>Aquificales</taxon>
        <taxon>Hydrogenothermaceae</taxon>
        <taxon>Persephonella</taxon>
    </lineage>
</organism>